<evidence type="ECO:0000256" key="5">
    <source>
        <dbReference type="ARBA" id="ARBA00023163"/>
    </source>
</evidence>
<evidence type="ECO:0000259" key="8">
    <source>
        <dbReference type="PROSITE" id="PS50110"/>
    </source>
</evidence>
<evidence type="ECO:0000256" key="2">
    <source>
        <dbReference type="ARBA" id="ARBA00023012"/>
    </source>
</evidence>
<organism evidence="9 10">
    <name type="scientific">Pseudoduganella lurida</name>
    <dbReference type="NCBI Taxonomy" id="1036180"/>
    <lineage>
        <taxon>Bacteria</taxon>
        <taxon>Pseudomonadati</taxon>
        <taxon>Pseudomonadota</taxon>
        <taxon>Betaproteobacteria</taxon>
        <taxon>Burkholderiales</taxon>
        <taxon>Oxalobacteraceae</taxon>
        <taxon>Telluria group</taxon>
        <taxon>Pseudoduganella</taxon>
    </lineage>
</organism>
<keyword evidence="2" id="KW-0902">Two-component regulatory system</keyword>
<accession>A0A562RJ66</accession>
<dbReference type="SMART" id="SM00028">
    <property type="entry name" value="TPR"/>
    <property type="match status" value="3"/>
</dbReference>
<dbReference type="InterPro" id="IPR011990">
    <property type="entry name" value="TPR-like_helical_dom_sf"/>
</dbReference>
<evidence type="ECO:0000256" key="3">
    <source>
        <dbReference type="ARBA" id="ARBA00023015"/>
    </source>
</evidence>
<dbReference type="GO" id="GO:0000976">
    <property type="term" value="F:transcription cis-regulatory region binding"/>
    <property type="evidence" value="ECO:0007669"/>
    <property type="project" value="TreeGrafter"/>
</dbReference>
<dbReference type="SUPFAM" id="SSF52172">
    <property type="entry name" value="CheY-like"/>
    <property type="match status" value="1"/>
</dbReference>
<evidence type="ECO:0000256" key="6">
    <source>
        <dbReference type="PROSITE-ProRule" id="PRU00169"/>
    </source>
</evidence>
<dbReference type="Pfam" id="PF14559">
    <property type="entry name" value="TPR_19"/>
    <property type="match status" value="1"/>
</dbReference>
<keyword evidence="4" id="KW-0238">DNA-binding</keyword>
<dbReference type="PANTHER" id="PTHR48111">
    <property type="entry name" value="REGULATOR OF RPOS"/>
    <property type="match status" value="1"/>
</dbReference>
<keyword evidence="3" id="KW-0805">Transcription regulation</keyword>
<proteinExistence type="predicted"/>
<evidence type="ECO:0000313" key="9">
    <source>
        <dbReference type="EMBL" id="TWI68983.1"/>
    </source>
</evidence>
<dbReference type="Proteomes" id="UP000318431">
    <property type="component" value="Unassembled WGS sequence"/>
</dbReference>
<dbReference type="InterPro" id="IPR001789">
    <property type="entry name" value="Sig_transdc_resp-reg_receiver"/>
</dbReference>
<feature type="domain" description="Response regulatory" evidence="8">
    <location>
        <begin position="11"/>
        <end position="134"/>
    </location>
</feature>
<reference evidence="9 10" key="1">
    <citation type="journal article" date="2015" name="Stand. Genomic Sci.">
        <title>Genomic Encyclopedia of Bacterial and Archaeal Type Strains, Phase III: the genomes of soil and plant-associated and newly described type strains.</title>
        <authorList>
            <person name="Whitman W.B."/>
            <person name="Woyke T."/>
            <person name="Klenk H.P."/>
            <person name="Zhou Y."/>
            <person name="Lilburn T.G."/>
            <person name="Beck B.J."/>
            <person name="De Vos P."/>
            <person name="Vandamme P."/>
            <person name="Eisen J.A."/>
            <person name="Garrity G."/>
            <person name="Hugenholtz P."/>
            <person name="Kyrpides N.C."/>
        </authorList>
    </citation>
    <scope>NUCLEOTIDE SEQUENCE [LARGE SCALE GENOMIC DNA]</scope>
    <source>
        <strain evidence="9 10">CGMCC 1.10822</strain>
    </source>
</reference>
<dbReference type="PANTHER" id="PTHR48111:SF1">
    <property type="entry name" value="TWO-COMPONENT RESPONSE REGULATOR ORR33"/>
    <property type="match status" value="1"/>
</dbReference>
<dbReference type="Pfam" id="PF13432">
    <property type="entry name" value="TPR_16"/>
    <property type="match status" value="1"/>
</dbReference>
<dbReference type="EMBL" id="VLLB01000001">
    <property type="protein sequence ID" value="TWI68983.1"/>
    <property type="molecule type" value="Genomic_DNA"/>
</dbReference>
<protein>
    <submittedName>
        <fullName evidence="9">Tetratricopeptide repeat protein</fullName>
    </submittedName>
</protein>
<dbReference type="PROSITE" id="PS50005">
    <property type="entry name" value="TPR"/>
    <property type="match status" value="1"/>
</dbReference>
<feature type="repeat" description="TPR" evidence="7">
    <location>
        <begin position="238"/>
        <end position="271"/>
    </location>
</feature>
<dbReference type="OrthoDB" id="7298659at2"/>
<evidence type="ECO:0000256" key="7">
    <source>
        <dbReference type="PROSITE-ProRule" id="PRU00339"/>
    </source>
</evidence>
<evidence type="ECO:0000256" key="4">
    <source>
        <dbReference type="ARBA" id="ARBA00023125"/>
    </source>
</evidence>
<dbReference type="GO" id="GO:0005829">
    <property type="term" value="C:cytosol"/>
    <property type="evidence" value="ECO:0007669"/>
    <property type="project" value="TreeGrafter"/>
</dbReference>
<dbReference type="Pfam" id="PF00072">
    <property type="entry name" value="Response_reg"/>
    <property type="match status" value="1"/>
</dbReference>
<comment type="caution">
    <text evidence="6">Lacks conserved residue(s) required for the propagation of feature annotation.</text>
</comment>
<dbReference type="Gene3D" id="1.25.40.10">
    <property type="entry name" value="Tetratricopeptide repeat domain"/>
    <property type="match status" value="1"/>
</dbReference>
<dbReference type="GO" id="GO:0000156">
    <property type="term" value="F:phosphorelay response regulator activity"/>
    <property type="evidence" value="ECO:0007669"/>
    <property type="project" value="TreeGrafter"/>
</dbReference>
<dbReference type="RefSeq" id="WP_145646603.1">
    <property type="nucleotide sequence ID" value="NZ_VLLB01000001.1"/>
</dbReference>
<dbReference type="InterPro" id="IPR019734">
    <property type="entry name" value="TPR_rpt"/>
</dbReference>
<evidence type="ECO:0000313" key="10">
    <source>
        <dbReference type="Proteomes" id="UP000318431"/>
    </source>
</evidence>
<dbReference type="AlphaFoldDB" id="A0A562RJ66"/>
<dbReference type="GO" id="GO:0032993">
    <property type="term" value="C:protein-DNA complex"/>
    <property type="evidence" value="ECO:0007669"/>
    <property type="project" value="TreeGrafter"/>
</dbReference>
<dbReference type="InterPro" id="IPR039420">
    <property type="entry name" value="WalR-like"/>
</dbReference>
<dbReference type="SMART" id="SM00448">
    <property type="entry name" value="REC"/>
    <property type="match status" value="1"/>
</dbReference>
<dbReference type="Gene3D" id="3.40.50.2300">
    <property type="match status" value="1"/>
</dbReference>
<sequence>MPSQPALSDLSVLIVDPNPGMRGSLHNMLAGASITQIDYALSSGTAIRQLGRRNFDLILCEYDLDAGGENGQDGQQLLEDLRHHRLIDAATIFIMLTSEGVDSKVMGAAELTPTDYVLKPFTADGLLQRISRAFERRIVMLPAWRQLAAGNLRDTVRLCRAGVTGTPRLAADFLRLEAECHAALGDWASAERMYRDLLAARPAGWAQLGLARCQYAQGRIEDARHGLELLIDTNPRFMAAYDLLARTYEAAGQPEQARRVLENAVTISPHMVRRLRRLGELALDTGDVGGAERAFRQVVTKAKYSEFRDPQDHVNLVRTLVRKGNAAQASGIVREMERTLRNNPETDACRAIAAALVQEMAGNDGGAVAELSKAVAATQMAQGLSGRTRRELVHSCLQYKLDDDASTVVLGMMNDPADPMTMAQAVGLFEAAGRHDLAAGVSRLIGQRVDTLIADVRTLLHQLDEGGWEVPLADRASHLLARLRTLDPANDALPNLSQQYLHTQRKYGIAAA</sequence>
<dbReference type="PROSITE" id="PS50110">
    <property type="entry name" value="RESPONSE_REGULATORY"/>
    <property type="match status" value="1"/>
</dbReference>
<dbReference type="SUPFAM" id="SSF48452">
    <property type="entry name" value="TPR-like"/>
    <property type="match status" value="1"/>
</dbReference>
<dbReference type="GO" id="GO:0006355">
    <property type="term" value="P:regulation of DNA-templated transcription"/>
    <property type="evidence" value="ECO:0007669"/>
    <property type="project" value="TreeGrafter"/>
</dbReference>
<evidence type="ECO:0000256" key="1">
    <source>
        <dbReference type="ARBA" id="ARBA00022553"/>
    </source>
</evidence>
<name>A0A562RJ66_9BURK</name>
<keyword evidence="5" id="KW-0804">Transcription</keyword>
<comment type="caution">
    <text evidence="9">The sequence shown here is derived from an EMBL/GenBank/DDBJ whole genome shotgun (WGS) entry which is preliminary data.</text>
</comment>
<keyword evidence="7" id="KW-0802">TPR repeat</keyword>
<keyword evidence="10" id="KW-1185">Reference proteome</keyword>
<dbReference type="CDD" id="cd17589">
    <property type="entry name" value="REC_TPR"/>
    <property type="match status" value="1"/>
</dbReference>
<keyword evidence="1" id="KW-0597">Phosphoprotein</keyword>
<dbReference type="InterPro" id="IPR011006">
    <property type="entry name" value="CheY-like_superfamily"/>
</dbReference>
<gene>
    <name evidence="9" type="ORF">IP91_00048</name>
</gene>